<evidence type="ECO:0000313" key="1">
    <source>
        <dbReference type="EMBL" id="CAH3150417.1"/>
    </source>
</evidence>
<proteinExistence type="predicted"/>
<protein>
    <submittedName>
        <fullName evidence="1">Uncharacterized protein</fullName>
    </submittedName>
</protein>
<keyword evidence="2" id="KW-1185">Reference proteome</keyword>
<dbReference type="EMBL" id="CALNXJ010000047">
    <property type="protein sequence ID" value="CAH3150417.1"/>
    <property type="molecule type" value="Genomic_DNA"/>
</dbReference>
<feature type="non-terminal residue" evidence="1">
    <location>
        <position position="548"/>
    </location>
</feature>
<dbReference type="AlphaFoldDB" id="A0AAU9XMQ2"/>
<reference evidence="1 2" key="1">
    <citation type="submission" date="2022-05" db="EMBL/GenBank/DDBJ databases">
        <authorList>
            <consortium name="Genoscope - CEA"/>
            <person name="William W."/>
        </authorList>
    </citation>
    <scope>NUCLEOTIDE SEQUENCE [LARGE SCALE GENOMIC DNA]</scope>
</reference>
<comment type="caution">
    <text evidence="1">The sequence shown here is derived from an EMBL/GenBank/DDBJ whole genome shotgun (WGS) entry which is preliminary data.</text>
</comment>
<dbReference type="Proteomes" id="UP001159428">
    <property type="component" value="Unassembled WGS sequence"/>
</dbReference>
<organism evidence="1 2">
    <name type="scientific">Pocillopora meandrina</name>
    <dbReference type="NCBI Taxonomy" id="46732"/>
    <lineage>
        <taxon>Eukaryota</taxon>
        <taxon>Metazoa</taxon>
        <taxon>Cnidaria</taxon>
        <taxon>Anthozoa</taxon>
        <taxon>Hexacorallia</taxon>
        <taxon>Scleractinia</taxon>
        <taxon>Astrocoeniina</taxon>
        <taxon>Pocilloporidae</taxon>
        <taxon>Pocillopora</taxon>
    </lineage>
</organism>
<sequence length="548" mass="61213">MTDYRNSKLIERYEDVVFELETALQSNYANNQIKTNYRFVVDNSGESTPFDWYNARFNVTFVLKKAIAGHQGANIAVGDNNGIVNSSFALIKKLNVKMNGVDVYDCSEANQATNIKNLLEYSQGYSKSQGTNEFFFIDTTRTAAEADNSGFLVRKTLLSGDLGMNAEIPLNRYGFFRSLLGELLPNSRIEIKIELESDADLVWHADAANDCRVVLTTFQLIVPRIIFNSDGKALYMSKYLDTRKWTYLRELVERSNSTREQAGSFRISTAINKPRHVFVFIINDENVEEQSRNKFLYNTFAVANNRRMNNCYLQVGNGKEYPEVHYTPREEPTRVFRDVLNYFHANNDYAGDTLLNRANFKTVIIRLTNDALRGNDTLNVPAMVKKRLEKNRKENKGMDIKLSKTNIRKQVGGGWLSSALALGRALAPTIGKTLGLSALSGLASEGVSQIVKKIAGKGQTGGFLIPQNKIDKLIANKHLLSAKQKRDILEALQSGSGVVVKPTKTQSGGFLGTLLASIGIPLVLKALTGRGLHVEQSRPRRSIPVYVP</sequence>
<evidence type="ECO:0000313" key="2">
    <source>
        <dbReference type="Proteomes" id="UP001159428"/>
    </source>
</evidence>
<accession>A0AAU9XMQ2</accession>
<gene>
    <name evidence="1" type="ORF">PMEA_00024802</name>
</gene>
<name>A0AAU9XMQ2_9CNID</name>